<dbReference type="SMART" id="SM00220">
    <property type="entry name" value="S_TKc"/>
    <property type="match status" value="1"/>
</dbReference>
<dbReference type="InterPro" id="IPR000719">
    <property type="entry name" value="Prot_kinase_dom"/>
</dbReference>
<evidence type="ECO:0000256" key="8">
    <source>
        <dbReference type="ARBA" id="ARBA00047899"/>
    </source>
</evidence>
<dbReference type="PANTHER" id="PTHR22988">
    <property type="entry name" value="MYOTONIC DYSTROPHY S/T KINASE-RELATED"/>
    <property type="match status" value="1"/>
</dbReference>
<feature type="compositionally biased region" description="Basic and acidic residues" evidence="11">
    <location>
        <begin position="560"/>
        <end position="569"/>
    </location>
</feature>
<dbReference type="EMBL" id="BKCP01004294">
    <property type="protein sequence ID" value="GER29974.1"/>
    <property type="molecule type" value="Genomic_DNA"/>
</dbReference>
<evidence type="ECO:0000256" key="7">
    <source>
        <dbReference type="ARBA" id="ARBA00022840"/>
    </source>
</evidence>
<evidence type="ECO:0000256" key="11">
    <source>
        <dbReference type="SAM" id="MobiDB-lite"/>
    </source>
</evidence>
<evidence type="ECO:0000313" key="14">
    <source>
        <dbReference type="EMBL" id="GER29974.1"/>
    </source>
</evidence>
<keyword evidence="3" id="KW-0597">Phosphoprotein</keyword>
<evidence type="ECO:0000259" key="13">
    <source>
        <dbReference type="PROSITE" id="PS51285"/>
    </source>
</evidence>
<feature type="compositionally biased region" description="Basic and acidic residues" evidence="11">
    <location>
        <begin position="464"/>
        <end position="476"/>
    </location>
</feature>
<evidence type="ECO:0000256" key="3">
    <source>
        <dbReference type="ARBA" id="ARBA00022553"/>
    </source>
</evidence>
<dbReference type="PROSITE" id="PS00107">
    <property type="entry name" value="PROTEIN_KINASE_ATP"/>
    <property type="match status" value="1"/>
</dbReference>
<evidence type="ECO:0000256" key="5">
    <source>
        <dbReference type="ARBA" id="ARBA00022741"/>
    </source>
</evidence>
<feature type="region of interest" description="Disordered" evidence="11">
    <location>
        <begin position="63"/>
        <end position="85"/>
    </location>
</feature>
<dbReference type="InterPro" id="IPR008271">
    <property type="entry name" value="Ser/Thr_kinase_AS"/>
</dbReference>
<comment type="catalytic activity">
    <reaction evidence="8">
        <text>L-threonyl-[protein] + ATP = O-phospho-L-threonyl-[protein] + ADP + H(+)</text>
        <dbReference type="Rhea" id="RHEA:46608"/>
        <dbReference type="Rhea" id="RHEA-COMP:11060"/>
        <dbReference type="Rhea" id="RHEA-COMP:11605"/>
        <dbReference type="ChEBI" id="CHEBI:15378"/>
        <dbReference type="ChEBI" id="CHEBI:30013"/>
        <dbReference type="ChEBI" id="CHEBI:30616"/>
        <dbReference type="ChEBI" id="CHEBI:61977"/>
        <dbReference type="ChEBI" id="CHEBI:456216"/>
        <dbReference type="EC" id="2.7.11.1"/>
    </reaction>
</comment>
<dbReference type="Gene3D" id="1.10.510.10">
    <property type="entry name" value="Transferase(Phosphotransferase) domain 1"/>
    <property type="match status" value="2"/>
</dbReference>
<dbReference type="PROSITE" id="PS00108">
    <property type="entry name" value="PROTEIN_KINASE_ST"/>
    <property type="match status" value="1"/>
</dbReference>
<feature type="binding site" evidence="10">
    <location>
        <position position="139"/>
    </location>
    <ligand>
        <name>ATP</name>
        <dbReference type="ChEBI" id="CHEBI:30616"/>
    </ligand>
</feature>
<dbReference type="EC" id="2.7.11.1" evidence="1"/>
<dbReference type="AlphaFoldDB" id="A0A5A7PBI9"/>
<feature type="region of interest" description="Disordered" evidence="11">
    <location>
        <begin position="442"/>
        <end position="476"/>
    </location>
</feature>
<proteinExistence type="predicted"/>
<comment type="catalytic activity">
    <reaction evidence="9">
        <text>L-seryl-[protein] + ATP = O-phospho-L-seryl-[protein] + ADP + H(+)</text>
        <dbReference type="Rhea" id="RHEA:17989"/>
        <dbReference type="Rhea" id="RHEA-COMP:9863"/>
        <dbReference type="Rhea" id="RHEA-COMP:11604"/>
        <dbReference type="ChEBI" id="CHEBI:15378"/>
        <dbReference type="ChEBI" id="CHEBI:29999"/>
        <dbReference type="ChEBI" id="CHEBI:30616"/>
        <dbReference type="ChEBI" id="CHEBI:83421"/>
        <dbReference type="ChEBI" id="CHEBI:456216"/>
        <dbReference type="EC" id="2.7.11.1"/>
    </reaction>
</comment>
<dbReference type="OrthoDB" id="3638488at2759"/>
<dbReference type="InterPro" id="IPR059233">
    <property type="entry name" value="MobB_NdrA/B/Cbk1"/>
</dbReference>
<dbReference type="SUPFAM" id="SSF56112">
    <property type="entry name" value="Protein kinase-like (PK-like)"/>
    <property type="match status" value="1"/>
</dbReference>
<comment type="caution">
    <text evidence="14">The sequence shown here is derived from an EMBL/GenBank/DDBJ whole genome shotgun (WGS) entry which is preliminary data.</text>
</comment>
<dbReference type="Pfam" id="PF00069">
    <property type="entry name" value="Pkinase"/>
    <property type="match status" value="2"/>
</dbReference>
<protein>
    <recommendedName>
        <fullName evidence="1">non-specific serine/threonine protein kinase</fullName>
        <ecNumber evidence="1">2.7.11.1</ecNumber>
    </recommendedName>
</protein>
<evidence type="ECO:0000256" key="1">
    <source>
        <dbReference type="ARBA" id="ARBA00012513"/>
    </source>
</evidence>
<evidence type="ECO:0000313" key="15">
    <source>
        <dbReference type="Proteomes" id="UP000325081"/>
    </source>
</evidence>
<dbReference type="CDD" id="cd21742">
    <property type="entry name" value="MobB_NDR_LATS-like"/>
    <property type="match status" value="1"/>
</dbReference>
<evidence type="ECO:0000256" key="6">
    <source>
        <dbReference type="ARBA" id="ARBA00022777"/>
    </source>
</evidence>
<evidence type="ECO:0000259" key="12">
    <source>
        <dbReference type="PROSITE" id="PS50011"/>
    </source>
</evidence>
<evidence type="ECO:0000256" key="4">
    <source>
        <dbReference type="ARBA" id="ARBA00022679"/>
    </source>
</evidence>
<keyword evidence="15" id="KW-1185">Reference proteome</keyword>
<feature type="region of interest" description="Disordered" evidence="11">
    <location>
        <begin position="550"/>
        <end position="586"/>
    </location>
</feature>
<dbReference type="FunFam" id="1.10.510.10:FF:000042">
    <property type="entry name" value="Non-specific serine/threonine protein kinase"/>
    <property type="match status" value="1"/>
</dbReference>
<keyword evidence="5 10" id="KW-0547">Nucleotide-binding</keyword>
<dbReference type="FunFam" id="1.10.510.10:FF:000106">
    <property type="entry name" value="Non-specific serine/threonine protein kinase"/>
    <property type="match status" value="1"/>
</dbReference>
<dbReference type="InterPro" id="IPR011009">
    <property type="entry name" value="Kinase-like_dom_sf"/>
</dbReference>
<dbReference type="InterPro" id="IPR000961">
    <property type="entry name" value="AGC-kinase_C"/>
</dbReference>
<gene>
    <name evidence="14" type="ORF">STAS_05879</name>
</gene>
<dbReference type="InterPro" id="IPR050839">
    <property type="entry name" value="Rho-assoc_Ser/Thr_Kinase"/>
</dbReference>
<sequence length="586" mass="68009">MEGGEESPVRVEGMRMRMRADRAFSLEPDVAVSSPVTRQKSAAAKQFIENHYKNYLQGLQDRKERRSALQRRAHEDKVSSEEKERMLRNLEKRETEYMRLQRHKVGIDDFEQLTIIGKGAFGEVRLCRAENTGEIYAMKKLKKSEMLSRGQVEHVRSERNLLVEVDSRCIVKLFYSFQDSDFLYLIMEYLPGGDIMTLLMREDTLSEDVARFYIAESILAINSIHQHSYVHRDIKPDNLILDRNGHLKLSDFGLCKPLEKYSSMLLEDDDFIARDCKNKGEGHSATETAPWLMAKEQLQQWKRNRRALAYSTVGTLDYMAPEVLVKKGYGMECDWWSLGAILYEMLIGYPPFCSDDPRMTCRKIINWRTCLKFPEEPKISDEAKDLICHLLCDVDKRLGTKGVEEIKGHPWFRGTKWDMLYEMEAAYKPIVNGDLDTQNFENFDEVEKPPSNTPRVGPWRKRSRANERSPTKWTDEKHSRYLESMEATFVNQLNKSLNFFGRHSNKSCQSGSKSSKHRHGNFHAPSSQFTVRRDGRWPKIDFSNAEVIGQNFNEEGLEDQASRVHEIRRTRTSSSNDQVVPSEKIG</sequence>
<dbReference type="GO" id="GO:0004674">
    <property type="term" value="F:protein serine/threonine kinase activity"/>
    <property type="evidence" value="ECO:0007669"/>
    <property type="project" value="UniProtKB-KW"/>
</dbReference>
<keyword evidence="2" id="KW-0723">Serine/threonine-protein kinase</keyword>
<dbReference type="FunFam" id="3.30.200.20:FF:000102">
    <property type="entry name" value="Non-specific serine/threonine protein kinase"/>
    <property type="match status" value="1"/>
</dbReference>
<accession>A0A5A7PBI9</accession>
<dbReference type="InterPro" id="IPR017441">
    <property type="entry name" value="Protein_kinase_ATP_BS"/>
</dbReference>
<evidence type="ECO:0000256" key="2">
    <source>
        <dbReference type="ARBA" id="ARBA00022527"/>
    </source>
</evidence>
<keyword evidence="6 14" id="KW-0418">Kinase</keyword>
<dbReference type="Proteomes" id="UP000325081">
    <property type="component" value="Unassembled WGS sequence"/>
</dbReference>
<reference evidence="15" key="1">
    <citation type="journal article" date="2019" name="Curr. Biol.">
        <title>Genome Sequence of Striga asiatica Provides Insight into the Evolution of Plant Parasitism.</title>
        <authorList>
            <person name="Yoshida S."/>
            <person name="Kim S."/>
            <person name="Wafula E.K."/>
            <person name="Tanskanen J."/>
            <person name="Kim Y.M."/>
            <person name="Honaas L."/>
            <person name="Yang Z."/>
            <person name="Spallek T."/>
            <person name="Conn C.E."/>
            <person name="Ichihashi Y."/>
            <person name="Cheong K."/>
            <person name="Cui S."/>
            <person name="Der J.P."/>
            <person name="Gundlach H."/>
            <person name="Jiao Y."/>
            <person name="Hori C."/>
            <person name="Ishida J.K."/>
            <person name="Kasahara H."/>
            <person name="Kiba T."/>
            <person name="Kim M.S."/>
            <person name="Koo N."/>
            <person name="Laohavisit A."/>
            <person name="Lee Y.H."/>
            <person name="Lumba S."/>
            <person name="McCourt P."/>
            <person name="Mortimer J.C."/>
            <person name="Mutuku J.M."/>
            <person name="Nomura T."/>
            <person name="Sasaki-Sekimoto Y."/>
            <person name="Seto Y."/>
            <person name="Wang Y."/>
            <person name="Wakatake T."/>
            <person name="Sakakibara H."/>
            <person name="Demura T."/>
            <person name="Yamaguchi S."/>
            <person name="Yoneyama K."/>
            <person name="Manabe R.I."/>
            <person name="Nelson D.C."/>
            <person name="Schulman A.H."/>
            <person name="Timko M.P."/>
            <person name="dePamphilis C.W."/>
            <person name="Choi D."/>
            <person name="Shirasu K."/>
        </authorList>
    </citation>
    <scope>NUCLEOTIDE SEQUENCE [LARGE SCALE GENOMIC DNA]</scope>
    <source>
        <strain evidence="15">cv. UVA1</strain>
    </source>
</reference>
<keyword evidence="7 10" id="KW-0067">ATP-binding</keyword>
<dbReference type="CDD" id="cd05599">
    <property type="entry name" value="STKc_NDR_like"/>
    <property type="match status" value="1"/>
</dbReference>
<organism evidence="14 15">
    <name type="scientific">Striga asiatica</name>
    <name type="common">Asiatic witchweed</name>
    <name type="synonym">Buchnera asiatica</name>
    <dbReference type="NCBI Taxonomy" id="4170"/>
    <lineage>
        <taxon>Eukaryota</taxon>
        <taxon>Viridiplantae</taxon>
        <taxon>Streptophyta</taxon>
        <taxon>Embryophyta</taxon>
        <taxon>Tracheophyta</taxon>
        <taxon>Spermatophyta</taxon>
        <taxon>Magnoliopsida</taxon>
        <taxon>eudicotyledons</taxon>
        <taxon>Gunneridae</taxon>
        <taxon>Pentapetalae</taxon>
        <taxon>asterids</taxon>
        <taxon>lamiids</taxon>
        <taxon>Lamiales</taxon>
        <taxon>Orobanchaceae</taxon>
        <taxon>Buchnereae</taxon>
        <taxon>Striga</taxon>
    </lineage>
</organism>
<dbReference type="PROSITE" id="PS51285">
    <property type="entry name" value="AGC_KINASE_CTER"/>
    <property type="match status" value="1"/>
</dbReference>
<dbReference type="PROSITE" id="PS50011">
    <property type="entry name" value="PROTEIN_KINASE_DOM"/>
    <property type="match status" value="1"/>
</dbReference>
<dbReference type="PANTHER" id="PTHR22988:SF76">
    <property type="entry name" value="CHROMOSOME UNDETERMINED SCAFFOLD_135, WHOLE GENOME SHOTGUN SEQUENCE"/>
    <property type="match status" value="1"/>
</dbReference>
<dbReference type="Gene3D" id="3.30.200.20">
    <property type="entry name" value="Phosphorylase Kinase, domain 1"/>
    <property type="match status" value="2"/>
</dbReference>
<keyword evidence="4" id="KW-0808">Transferase</keyword>
<dbReference type="GO" id="GO:0005524">
    <property type="term" value="F:ATP binding"/>
    <property type="evidence" value="ECO:0007669"/>
    <property type="project" value="UniProtKB-UniRule"/>
</dbReference>
<evidence type="ECO:0000256" key="9">
    <source>
        <dbReference type="ARBA" id="ARBA00048679"/>
    </source>
</evidence>
<feature type="region of interest" description="Disordered" evidence="11">
    <location>
        <begin position="504"/>
        <end position="528"/>
    </location>
</feature>
<feature type="domain" description="Protein kinase" evidence="12">
    <location>
        <begin position="110"/>
        <end position="412"/>
    </location>
</feature>
<feature type="domain" description="AGC-kinase C-terminal" evidence="13">
    <location>
        <begin position="413"/>
        <end position="485"/>
    </location>
</feature>
<evidence type="ECO:0000256" key="10">
    <source>
        <dbReference type="PROSITE-ProRule" id="PRU10141"/>
    </source>
</evidence>
<name>A0A5A7PBI9_STRAF</name>